<keyword evidence="1" id="KW-0677">Repeat</keyword>
<protein>
    <submittedName>
        <fullName evidence="4">Uncharacterized protein</fullName>
    </submittedName>
</protein>
<dbReference type="PANTHER" id="PTHR24180:SF45">
    <property type="entry name" value="POLY [ADP-RIBOSE] POLYMERASE TANKYRASE"/>
    <property type="match status" value="1"/>
</dbReference>
<keyword evidence="2 3" id="KW-0040">ANK repeat</keyword>
<dbReference type="InterPro" id="IPR051637">
    <property type="entry name" value="Ank_repeat_dom-contain_49"/>
</dbReference>
<feature type="repeat" description="ANK" evidence="3">
    <location>
        <begin position="179"/>
        <end position="211"/>
    </location>
</feature>
<dbReference type="Pfam" id="PF12796">
    <property type="entry name" value="Ank_2"/>
    <property type="match status" value="1"/>
</dbReference>
<reference evidence="4 5" key="1">
    <citation type="submission" date="2018-11" db="EMBL/GenBank/DDBJ databases">
        <title>Genomes From Bacteria Associated with the Canine Oral Cavity: a Test Case for Automated Genome-Based Taxonomic Assignment.</title>
        <authorList>
            <person name="Coil D.A."/>
            <person name="Jospin G."/>
            <person name="Darling A.E."/>
            <person name="Wallis C."/>
            <person name="Davis I.J."/>
            <person name="Harris S."/>
            <person name="Eisen J.A."/>
            <person name="Holcombe L.J."/>
            <person name="O'Flynn C."/>
        </authorList>
    </citation>
    <scope>NUCLEOTIDE SEQUENCE [LARGE SCALE GENOMIC DNA]</scope>
    <source>
        <strain evidence="4 5">OH2617_COT-023</strain>
    </source>
</reference>
<dbReference type="AlphaFoldDB" id="A0A3P1XRV2"/>
<name>A0A3P1XRV2_TANFO</name>
<dbReference type="Pfam" id="PF00023">
    <property type="entry name" value="Ank"/>
    <property type="match status" value="1"/>
</dbReference>
<sequence>MIKIGNLGTFESLPQVLNDVLEENIPALEQHIKGGWKINKAISLSMYISVYPLDFALIMGKNLSIRWLVENGAELNVKDSPSFLSAVRYCDEEVVRYLVSRGAKVNVQNNVGSEAFTEAYYGQRWDNFPIIQELGHTADKYGGKVLRQAVSDRNYKIINFLLDNGVDINYNDADMVYPFKPTPLCVAARYVDLEMCKFLVERGAEVTVVEKDGMRPYSIALENGNDEMAEYFKSLEPAKFHQLHNKLDELKPYKLPKALIEFLQGDNLHFDLPDSDFKYIEFFTLVDTIPFQFGRKKLLRLSRSLGDYSHIYIVWNPKTKKIAGFDMEHEELLDLSTFEDFIENINKYMDRIFE</sequence>
<dbReference type="InterPro" id="IPR002110">
    <property type="entry name" value="Ankyrin_rpt"/>
</dbReference>
<dbReference type="Gene3D" id="1.25.40.20">
    <property type="entry name" value="Ankyrin repeat-containing domain"/>
    <property type="match status" value="2"/>
</dbReference>
<dbReference type="SMART" id="SM00248">
    <property type="entry name" value="ANK"/>
    <property type="match status" value="5"/>
</dbReference>
<organism evidence="4 5">
    <name type="scientific">Tannerella forsythia</name>
    <name type="common">Bacteroides forsythus</name>
    <dbReference type="NCBI Taxonomy" id="28112"/>
    <lineage>
        <taxon>Bacteria</taxon>
        <taxon>Pseudomonadati</taxon>
        <taxon>Bacteroidota</taxon>
        <taxon>Bacteroidia</taxon>
        <taxon>Bacteroidales</taxon>
        <taxon>Tannerellaceae</taxon>
        <taxon>Tannerella</taxon>
    </lineage>
</organism>
<comment type="caution">
    <text evidence="4">The sequence shown here is derived from an EMBL/GenBank/DDBJ whole genome shotgun (WGS) entry which is preliminary data.</text>
</comment>
<gene>
    <name evidence="4" type="ORF">EII40_07005</name>
</gene>
<evidence type="ECO:0000256" key="3">
    <source>
        <dbReference type="PROSITE-ProRule" id="PRU00023"/>
    </source>
</evidence>
<proteinExistence type="predicted"/>
<feature type="repeat" description="ANK" evidence="3">
    <location>
        <begin position="48"/>
        <end position="80"/>
    </location>
</feature>
<evidence type="ECO:0000313" key="5">
    <source>
        <dbReference type="Proteomes" id="UP000278609"/>
    </source>
</evidence>
<evidence type="ECO:0000256" key="2">
    <source>
        <dbReference type="ARBA" id="ARBA00023043"/>
    </source>
</evidence>
<dbReference type="EMBL" id="RQYS01000026">
    <property type="protein sequence ID" value="RRD60780.1"/>
    <property type="molecule type" value="Genomic_DNA"/>
</dbReference>
<evidence type="ECO:0000313" key="4">
    <source>
        <dbReference type="EMBL" id="RRD60780.1"/>
    </source>
</evidence>
<dbReference type="PROSITE" id="PS50088">
    <property type="entry name" value="ANK_REPEAT"/>
    <property type="match status" value="3"/>
</dbReference>
<evidence type="ECO:0000256" key="1">
    <source>
        <dbReference type="ARBA" id="ARBA00022737"/>
    </source>
</evidence>
<dbReference type="SUPFAM" id="SSF48403">
    <property type="entry name" value="Ankyrin repeat"/>
    <property type="match status" value="1"/>
</dbReference>
<feature type="repeat" description="ANK" evidence="3">
    <location>
        <begin position="141"/>
        <end position="173"/>
    </location>
</feature>
<dbReference type="PANTHER" id="PTHR24180">
    <property type="entry name" value="CYCLIN-DEPENDENT KINASE INHIBITOR 2C-RELATED"/>
    <property type="match status" value="1"/>
</dbReference>
<accession>A0A3P1XRV2</accession>
<dbReference type="OrthoDB" id="407974at2"/>
<dbReference type="Proteomes" id="UP000278609">
    <property type="component" value="Unassembled WGS sequence"/>
</dbReference>
<dbReference type="InterPro" id="IPR036770">
    <property type="entry name" value="Ankyrin_rpt-contain_sf"/>
</dbReference>